<evidence type="ECO:0000256" key="5">
    <source>
        <dbReference type="ARBA" id="ARBA00022496"/>
    </source>
</evidence>
<dbReference type="InterPro" id="IPR012910">
    <property type="entry name" value="Plug_dom"/>
</dbReference>
<comment type="similarity">
    <text evidence="2 14 15">Belongs to the TonB-dependent receptor family.</text>
</comment>
<organism evidence="18 19">
    <name type="scientific">Metapseudomonas otitidis</name>
    <dbReference type="NCBI Taxonomy" id="319939"/>
    <lineage>
        <taxon>Bacteria</taxon>
        <taxon>Pseudomonadati</taxon>
        <taxon>Pseudomonadota</taxon>
        <taxon>Gammaproteobacteria</taxon>
        <taxon>Pseudomonadales</taxon>
        <taxon>Pseudomonadaceae</taxon>
        <taxon>Metapseudomonas</taxon>
    </lineage>
</organism>
<evidence type="ECO:0000256" key="2">
    <source>
        <dbReference type="ARBA" id="ARBA00009810"/>
    </source>
</evidence>
<comment type="caution">
    <text evidence="18">The sequence shown here is derived from an EMBL/GenBank/DDBJ whole genome shotgun (WGS) entry which is preliminary data.</text>
</comment>
<dbReference type="Pfam" id="PF00593">
    <property type="entry name" value="TonB_dep_Rec_b-barrel"/>
    <property type="match status" value="1"/>
</dbReference>
<keyword evidence="7 16" id="KW-0732">Signal</keyword>
<keyword evidence="6 14" id="KW-0812">Transmembrane</keyword>
<dbReference type="NCBIfam" id="TIGR01783">
    <property type="entry name" value="TonB-siderophor"/>
    <property type="match status" value="1"/>
</dbReference>
<dbReference type="FunFam" id="2.170.130.10:FF:000010">
    <property type="entry name" value="Ferripyoverdine receptor"/>
    <property type="match status" value="1"/>
</dbReference>
<dbReference type="RefSeq" id="WP_160481488.1">
    <property type="nucleotide sequence ID" value="NZ_WTFN01000040.1"/>
</dbReference>
<dbReference type="InterPro" id="IPR011662">
    <property type="entry name" value="Secretin/TonB_short_N"/>
</dbReference>
<dbReference type="PANTHER" id="PTHR32552:SF74">
    <property type="entry name" value="HYDROXAMATE SIDEROPHORE RECEPTOR FHUE"/>
    <property type="match status" value="1"/>
</dbReference>
<dbReference type="GO" id="GO:0015344">
    <property type="term" value="F:siderophore uptake transmembrane transporter activity"/>
    <property type="evidence" value="ECO:0007669"/>
    <property type="project" value="TreeGrafter"/>
</dbReference>
<evidence type="ECO:0000256" key="3">
    <source>
        <dbReference type="ARBA" id="ARBA00022448"/>
    </source>
</evidence>
<protein>
    <submittedName>
        <fullName evidence="18">TonB-dependent siderophore receptor</fullName>
    </submittedName>
</protein>
<evidence type="ECO:0000256" key="16">
    <source>
        <dbReference type="SAM" id="SignalP"/>
    </source>
</evidence>
<keyword evidence="9" id="KW-0406">Ion transport</keyword>
<dbReference type="Proteomes" id="UP000461288">
    <property type="component" value="Unassembled WGS sequence"/>
</dbReference>
<dbReference type="PROSITE" id="PS52016">
    <property type="entry name" value="TONB_DEPENDENT_REC_3"/>
    <property type="match status" value="1"/>
</dbReference>
<keyword evidence="13 14" id="KW-0998">Cell outer membrane</keyword>
<evidence type="ECO:0000259" key="17">
    <source>
        <dbReference type="SMART" id="SM00965"/>
    </source>
</evidence>
<keyword evidence="11 14" id="KW-0472">Membrane</keyword>
<evidence type="ECO:0000256" key="13">
    <source>
        <dbReference type="ARBA" id="ARBA00023237"/>
    </source>
</evidence>
<dbReference type="SMART" id="SM00965">
    <property type="entry name" value="STN"/>
    <property type="match status" value="1"/>
</dbReference>
<dbReference type="GO" id="GO:0015891">
    <property type="term" value="P:siderophore transport"/>
    <property type="evidence" value="ECO:0007669"/>
    <property type="project" value="InterPro"/>
</dbReference>
<dbReference type="InterPro" id="IPR039426">
    <property type="entry name" value="TonB-dep_rcpt-like"/>
</dbReference>
<keyword evidence="4 14" id="KW-1134">Transmembrane beta strand</keyword>
<dbReference type="AlphaFoldDB" id="A0A7X3HB92"/>
<keyword evidence="10 15" id="KW-0798">TonB box</keyword>
<keyword evidence="5" id="KW-0410">Iron transport</keyword>
<dbReference type="GO" id="GO:0038023">
    <property type="term" value="F:signaling receptor activity"/>
    <property type="evidence" value="ECO:0007669"/>
    <property type="project" value="InterPro"/>
</dbReference>
<dbReference type="InterPro" id="IPR036942">
    <property type="entry name" value="Beta-barrel_TonB_sf"/>
</dbReference>
<dbReference type="Gene3D" id="2.170.130.10">
    <property type="entry name" value="TonB-dependent receptor, plug domain"/>
    <property type="match status" value="1"/>
</dbReference>
<proteinExistence type="inferred from homology"/>
<evidence type="ECO:0000256" key="10">
    <source>
        <dbReference type="ARBA" id="ARBA00023077"/>
    </source>
</evidence>
<dbReference type="EMBL" id="WTFN01000040">
    <property type="protein sequence ID" value="MWK57661.1"/>
    <property type="molecule type" value="Genomic_DNA"/>
</dbReference>
<dbReference type="Pfam" id="PF07715">
    <property type="entry name" value="Plug"/>
    <property type="match status" value="1"/>
</dbReference>
<evidence type="ECO:0000313" key="18">
    <source>
        <dbReference type="EMBL" id="MWK57661.1"/>
    </source>
</evidence>
<dbReference type="CDD" id="cd01347">
    <property type="entry name" value="ligand_gated_channel"/>
    <property type="match status" value="1"/>
</dbReference>
<reference evidence="18 19" key="1">
    <citation type="submission" date="2019-12" db="EMBL/GenBank/DDBJ databases">
        <title>Draft genome sequence of Pseudomonas otitidis recovered from a chicken carcass.</title>
        <authorList>
            <person name="Vieira T.R."/>
            <person name="Oliviera E.F.C."/>
            <person name="Silva N.M.V."/>
            <person name="Sambrano G.E."/>
            <person name="Cibulski S.P."/>
            <person name="Cardoso M.R.I."/>
        </authorList>
    </citation>
    <scope>NUCLEOTIDE SEQUENCE [LARGE SCALE GENOMIC DNA]</scope>
    <source>
        <strain evidence="18 19">25_K</strain>
    </source>
</reference>
<evidence type="ECO:0000256" key="4">
    <source>
        <dbReference type="ARBA" id="ARBA00022452"/>
    </source>
</evidence>
<dbReference type="Gene3D" id="2.40.170.20">
    <property type="entry name" value="TonB-dependent receptor, beta-barrel domain"/>
    <property type="match status" value="1"/>
</dbReference>
<evidence type="ECO:0000256" key="8">
    <source>
        <dbReference type="ARBA" id="ARBA00023004"/>
    </source>
</evidence>
<evidence type="ECO:0000256" key="1">
    <source>
        <dbReference type="ARBA" id="ARBA00004571"/>
    </source>
</evidence>
<keyword evidence="8" id="KW-0408">Iron</keyword>
<feature type="signal peptide" evidence="16">
    <location>
        <begin position="1"/>
        <end position="40"/>
    </location>
</feature>
<evidence type="ECO:0000313" key="19">
    <source>
        <dbReference type="Proteomes" id="UP000461288"/>
    </source>
</evidence>
<name>A0A7X3HB92_9GAMM</name>
<feature type="chain" id="PRO_5031224011" evidence="16">
    <location>
        <begin position="41"/>
        <end position="815"/>
    </location>
</feature>
<evidence type="ECO:0000256" key="12">
    <source>
        <dbReference type="ARBA" id="ARBA00023170"/>
    </source>
</evidence>
<feature type="domain" description="Secretin/TonB short N-terminal" evidence="17">
    <location>
        <begin position="65"/>
        <end position="115"/>
    </location>
</feature>
<accession>A0A7X3HB92</accession>
<evidence type="ECO:0000256" key="15">
    <source>
        <dbReference type="RuleBase" id="RU003357"/>
    </source>
</evidence>
<dbReference type="PANTHER" id="PTHR32552">
    <property type="entry name" value="FERRICHROME IRON RECEPTOR-RELATED"/>
    <property type="match status" value="1"/>
</dbReference>
<dbReference type="Gene3D" id="3.55.50.30">
    <property type="match status" value="1"/>
</dbReference>
<dbReference type="Pfam" id="PF07660">
    <property type="entry name" value="STN"/>
    <property type="match status" value="1"/>
</dbReference>
<dbReference type="InterPro" id="IPR010105">
    <property type="entry name" value="TonB_sidphr_rcpt"/>
</dbReference>
<evidence type="ECO:0000256" key="6">
    <source>
        <dbReference type="ARBA" id="ARBA00022692"/>
    </source>
</evidence>
<comment type="subcellular location">
    <subcellularLocation>
        <location evidence="1 14">Cell outer membrane</location>
        <topology evidence="1 14">Multi-pass membrane protein</topology>
    </subcellularLocation>
</comment>
<dbReference type="SUPFAM" id="SSF56935">
    <property type="entry name" value="Porins"/>
    <property type="match status" value="1"/>
</dbReference>
<dbReference type="InterPro" id="IPR037066">
    <property type="entry name" value="Plug_dom_sf"/>
</dbReference>
<dbReference type="InterPro" id="IPR000531">
    <property type="entry name" value="Beta-barrel_TonB"/>
</dbReference>
<keyword evidence="12 18" id="KW-0675">Receptor</keyword>
<evidence type="ECO:0000256" key="7">
    <source>
        <dbReference type="ARBA" id="ARBA00022729"/>
    </source>
</evidence>
<dbReference type="GO" id="GO:0009279">
    <property type="term" value="C:cell outer membrane"/>
    <property type="evidence" value="ECO:0007669"/>
    <property type="project" value="UniProtKB-SubCell"/>
</dbReference>
<evidence type="ECO:0000256" key="9">
    <source>
        <dbReference type="ARBA" id="ARBA00023065"/>
    </source>
</evidence>
<evidence type="ECO:0000256" key="14">
    <source>
        <dbReference type="PROSITE-ProRule" id="PRU01360"/>
    </source>
</evidence>
<gene>
    <name evidence="18" type="ORF">GO594_16895</name>
</gene>
<sequence length="815" mass="89937">MTKSLSPRLKVMLHRSLRPTLLASSIGVALSAPYASLVQAQEINLDIPAQSLSSALQELGRQGNLQILYSPSLVNNQRTQAIKGRYEPTVALDMLLRGKGISYQVNGNSVTLSAADQSTLELGATSVVSTGLGATTEGTGSYTTGATGTATKLPLSIRETPQSVSVITSQRIRDQKMNSLEDVLTNAPGVLYKKKSNASDDEVGIFSRGMKIENFQVDGIPTVFEPAMSSQSNDMAVYDRVEVVRGATGLLGGIGQPSATINMVRKRPTSDFAASIQGSAGSWDNYRTEVDVSGPMNEQGTLRGRMVTAYQTANSFVDRLSTERKVAYGIIEADLSDRDTISLGLDYQERNCDACGYFGFPAFYSNGQRTDFKRSFNSAADWSHADRQRTSIFGTYEHRFDNDWLAKVAVTNVRDRNDSEYGWFSSNGYPDQQTGAGTSLFFAKWPSKPEQNSVDAYASGPFSLFGREHELVVGASAMRYRSNTGAYPLWAFRNGAGGSWDPAIPNVYDWRGDITKPPFNRIGDLKYSQRQYAAYTTARFKPTDDLSLILGTRLSYFKVDQTSAYYGYEPTHMKKRETGEVTPYAGIVYDLDDTYSVYASYTSIYKPQSNRTVEGNFMDPTEGDSYEVGTKAEYYDGKLNLTAALFESKLSNYAVGTGMEDAFGNELVKPSKIKVKGIELEATGELMPGWQVQAGYSHVNTYYPQGVDVNVGFPRNTLKLFTTYDLTGDLNRLTVGGGVRWESATSYYEKQIKATATQGSYALVDLLARYRFDEHFTGSLNVNNLFDKKYYASTSVYSDLYGDPRSLTASLRWEY</sequence>
<evidence type="ECO:0000256" key="11">
    <source>
        <dbReference type="ARBA" id="ARBA00023136"/>
    </source>
</evidence>
<keyword evidence="3 14" id="KW-0813">Transport</keyword>